<accession>A0A9K3L1X1</accession>
<proteinExistence type="predicted"/>
<keyword evidence="2" id="KW-0812">Transmembrane</keyword>
<feature type="transmembrane region" description="Helical" evidence="2">
    <location>
        <begin position="71"/>
        <end position="92"/>
    </location>
</feature>
<feature type="compositionally biased region" description="Basic and acidic residues" evidence="1">
    <location>
        <begin position="304"/>
        <end position="319"/>
    </location>
</feature>
<gene>
    <name evidence="3" type="ORF">IV203_009359</name>
</gene>
<dbReference type="EMBL" id="JAGRRH010000017">
    <property type="protein sequence ID" value="KAG7353310.1"/>
    <property type="molecule type" value="Genomic_DNA"/>
</dbReference>
<evidence type="ECO:0000256" key="2">
    <source>
        <dbReference type="SAM" id="Phobius"/>
    </source>
</evidence>
<evidence type="ECO:0000256" key="1">
    <source>
        <dbReference type="SAM" id="MobiDB-lite"/>
    </source>
</evidence>
<evidence type="ECO:0000313" key="3">
    <source>
        <dbReference type="EMBL" id="KAG7353310.1"/>
    </source>
</evidence>
<organism evidence="3 4">
    <name type="scientific">Nitzschia inconspicua</name>
    <dbReference type="NCBI Taxonomy" id="303405"/>
    <lineage>
        <taxon>Eukaryota</taxon>
        <taxon>Sar</taxon>
        <taxon>Stramenopiles</taxon>
        <taxon>Ochrophyta</taxon>
        <taxon>Bacillariophyta</taxon>
        <taxon>Bacillariophyceae</taxon>
        <taxon>Bacillariophycidae</taxon>
        <taxon>Bacillariales</taxon>
        <taxon>Bacillariaceae</taxon>
        <taxon>Nitzschia</taxon>
    </lineage>
</organism>
<keyword evidence="2" id="KW-1133">Transmembrane helix</keyword>
<comment type="caution">
    <text evidence="3">The sequence shown here is derived from an EMBL/GenBank/DDBJ whole genome shotgun (WGS) entry which is preliminary data.</text>
</comment>
<feature type="transmembrane region" description="Helical" evidence="2">
    <location>
        <begin position="168"/>
        <end position="190"/>
    </location>
</feature>
<sequence length="336" mass="37406">MRLNACDLRPERDFSETTVSAYYCVNYASQSKVSAARFLFQVESCEDSNLQTNYAMVTQFHGFCSFPHGGWVLSGLILSCCSALAASMWGVASCRFMFVDFTTDRGDFSNFYRDPTPDGGAVSQRVGAGLFSWLVPNSADNWSDGQCAGYSEIQRDHFSDSMFEASRIFSVLAVLGGMGATLWVLFLSCMSLGRFQIWMMSTILGFVTIFTAMTFLIFQSSLCTDLTSYQDASYETGCTIDQGGLVVIAATLFWAVAFLISVVYIKTPERDLTLRDGKIANAFELRQQSRLQREKQRRLNAAKKRQDREVTGGSHRETSANDVSSYAEGDTEVQLR</sequence>
<reference evidence="3" key="2">
    <citation type="submission" date="2021-04" db="EMBL/GenBank/DDBJ databases">
        <authorList>
            <person name="Podell S."/>
        </authorList>
    </citation>
    <scope>NUCLEOTIDE SEQUENCE</scope>
    <source>
        <strain evidence="3">Hildebrandi</strain>
    </source>
</reference>
<protein>
    <submittedName>
        <fullName evidence="3">Uncharacterized protein</fullName>
    </submittedName>
</protein>
<keyword evidence="4" id="KW-1185">Reference proteome</keyword>
<feature type="transmembrane region" description="Helical" evidence="2">
    <location>
        <begin position="243"/>
        <end position="265"/>
    </location>
</feature>
<name>A0A9K3L1X1_9STRA</name>
<feature type="transmembrane region" description="Helical" evidence="2">
    <location>
        <begin position="197"/>
        <end position="218"/>
    </location>
</feature>
<reference evidence="3" key="1">
    <citation type="journal article" date="2021" name="Sci. Rep.">
        <title>Diploid genomic architecture of Nitzschia inconspicua, an elite biomass production diatom.</title>
        <authorList>
            <person name="Oliver A."/>
            <person name="Podell S."/>
            <person name="Pinowska A."/>
            <person name="Traller J.C."/>
            <person name="Smith S.R."/>
            <person name="McClure R."/>
            <person name="Beliaev A."/>
            <person name="Bohutskyi P."/>
            <person name="Hill E.A."/>
            <person name="Rabines A."/>
            <person name="Zheng H."/>
            <person name="Allen L.Z."/>
            <person name="Kuo A."/>
            <person name="Grigoriev I.V."/>
            <person name="Allen A.E."/>
            <person name="Hazlebeck D."/>
            <person name="Allen E.E."/>
        </authorList>
    </citation>
    <scope>NUCLEOTIDE SEQUENCE</scope>
    <source>
        <strain evidence="3">Hildebrandi</strain>
    </source>
</reference>
<dbReference type="OrthoDB" id="50275at2759"/>
<evidence type="ECO:0000313" key="4">
    <source>
        <dbReference type="Proteomes" id="UP000693970"/>
    </source>
</evidence>
<feature type="region of interest" description="Disordered" evidence="1">
    <location>
        <begin position="296"/>
        <end position="336"/>
    </location>
</feature>
<dbReference type="Proteomes" id="UP000693970">
    <property type="component" value="Unassembled WGS sequence"/>
</dbReference>
<dbReference type="AlphaFoldDB" id="A0A9K3L1X1"/>
<keyword evidence="2" id="KW-0472">Membrane</keyword>